<organism evidence="2 3">
    <name type="scientific">Mesorhizobium delmotii</name>
    <dbReference type="NCBI Taxonomy" id="1631247"/>
    <lineage>
        <taxon>Bacteria</taxon>
        <taxon>Pseudomonadati</taxon>
        <taxon>Pseudomonadota</taxon>
        <taxon>Alphaproteobacteria</taxon>
        <taxon>Hyphomicrobiales</taxon>
        <taxon>Phyllobacteriaceae</taxon>
        <taxon>Mesorhizobium</taxon>
    </lineage>
</organism>
<feature type="compositionally biased region" description="Basic and acidic residues" evidence="1">
    <location>
        <begin position="15"/>
        <end position="27"/>
    </location>
</feature>
<accession>A0A2P9AHK9</accession>
<sequence>MGGVGRGAKSLLRRRNGEEPGRTDRRAAGCGVQTAQDRAGFVGGALRDDADAAAAGVGRELTGGAPHRWVIRLVVKIPRLVPEP</sequence>
<evidence type="ECO:0000256" key="1">
    <source>
        <dbReference type="SAM" id="MobiDB-lite"/>
    </source>
</evidence>
<evidence type="ECO:0000313" key="3">
    <source>
        <dbReference type="Proteomes" id="UP000245698"/>
    </source>
</evidence>
<evidence type="ECO:0000313" key="2">
    <source>
        <dbReference type="EMBL" id="SJM30610.1"/>
    </source>
</evidence>
<gene>
    <name evidence="2" type="ORF">BQ8482_160085</name>
</gene>
<proteinExistence type="predicted"/>
<dbReference type="EMBL" id="FUIG01000022">
    <property type="protein sequence ID" value="SJM30610.1"/>
    <property type="molecule type" value="Genomic_DNA"/>
</dbReference>
<name>A0A2P9AHK9_9HYPH</name>
<keyword evidence="3" id="KW-1185">Reference proteome</keyword>
<feature type="region of interest" description="Disordered" evidence="1">
    <location>
        <begin position="1"/>
        <end position="32"/>
    </location>
</feature>
<dbReference type="AlphaFoldDB" id="A0A2P9AHK9"/>
<protein>
    <submittedName>
        <fullName evidence="2">Uncharacterized protein</fullName>
    </submittedName>
</protein>
<dbReference type="Proteomes" id="UP000245698">
    <property type="component" value="Unassembled WGS sequence"/>
</dbReference>
<reference evidence="3" key="1">
    <citation type="submission" date="2016-12" db="EMBL/GenBank/DDBJ databases">
        <authorList>
            <person name="Brunel B."/>
        </authorList>
    </citation>
    <scope>NUCLEOTIDE SEQUENCE [LARGE SCALE GENOMIC DNA]</scope>
</reference>